<dbReference type="PANTHER" id="PTHR47978">
    <property type="match status" value="1"/>
</dbReference>
<dbReference type="PROSITE" id="PS51419">
    <property type="entry name" value="RAB"/>
    <property type="match status" value="1"/>
</dbReference>
<reference evidence="5" key="1">
    <citation type="submission" date="2020-10" db="EMBL/GenBank/DDBJ databases">
        <title>Catharus ustulatus (Swainson's thrush) genome, bCatUst1, primary haplotype v2.</title>
        <authorList>
            <person name="Delmore K."/>
            <person name="Vafadar M."/>
            <person name="Formenti G."/>
            <person name="Chow W."/>
            <person name="Pelan S."/>
            <person name="Howe K."/>
            <person name="Rhie A."/>
            <person name="Mountcastle J."/>
            <person name="Haase B."/>
            <person name="Fedrigo O."/>
            <person name="Jarvis E.D."/>
        </authorList>
    </citation>
    <scope>NUCLEOTIDE SEQUENCE [LARGE SCALE GENOMIC DNA]</scope>
</reference>
<reference evidence="5" key="3">
    <citation type="submission" date="2025-09" db="UniProtKB">
        <authorList>
            <consortium name="Ensembl"/>
        </authorList>
    </citation>
    <scope>IDENTIFICATION</scope>
</reference>
<evidence type="ECO:0000256" key="4">
    <source>
        <dbReference type="SAM" id="MobiDB-lite"/>
    </source>
</evidence>
<dbReference type="InterPro" id="IPR027417">
    <property type="entry name" value="P-loop_NTPase"/>
</dbReference>
<dbReference type="InterPro" id="IPR005225">
    <property type="entry name" value="Small_GTP-bd"/>
</dbReference>
<dbReference type="Proteomes" id="UP000694563">
    <property type="component" value="Chromosome 7"/>
</dbReference>
<dbReference type="SMART" id="SM00174">
    <property type="entry name" value="RHO"/>
    <property type="match status" value="1"/>
</dbReference>
<dbReference type="PRINTS" id="PR00449">
    <property type="entry name" value="RASTRNSFRMNG"/>
</dbReference>
<sequence>MAQTVTSGTSPEGPRPSYMYKVVLLGSMSVGKSSLAYRHVRNDFRELLPTVGCSFFTQTLDLEEATVKMEIWDTAGQEKYHSVCHLYYRDAHAALLVYDIANKETLSRAKMWLEELEKRFLPDEIVIALVGNKTDLADEREVTSEVSAWGSASPLTESTRIHPRKNSKESQEFKGFSDTSKVCTPIDPP</sequence>
<gene>
    <name evidence="5" type="primary">RAB17</name>
</gene>
<dbReference type="SUPFAM" id="SSF52540">
    <property type="entry name" value="P-loop containing nucleoside triphosphate hydrolases"/>
    <property type="match status" value="1"/>
</dbReference>
<dbReference type="NCBIfam" id="TIGR00231">
    <property type="entry name" value="small_GTP"/>
    <property type="match status" value="1"/>
</dbReference>
<feature type="region of interest" description="Disordered" evidence="4">
    <location>
        <begin position="148"/>
        <end position="189"/>
    </location>
</feature>
<dbReference type="Pfam" id="PF00071">
    <property type="entry name" value="Ras"/>
    <property type="match status" value="1"/>
</dbReference>
<dbReference type="AlphaFoldDB" id="A0A8C3Y2M5"/>
<dbReference type="SMART" id="SM00173">
    <property type="entry name" value="RAS"/>
    <property type="match status" value="1"/>
</dbReference>
<evidence type="ECO:0000313" key="6">
    <source>
        <dbReference type="Proteomes" id="UP000694563"/>
    </source>
</evidence>
<evidence type="ECO:0000256" key="2">
    <source>
        <dbReference type="ARBA" id="ARBA00022741"/>
    </source>
</evidence>
<proteinExistence type="inferred from homology"/>
<keyword evidence="2" id="KW-0547">Nucleotide-binding</keyword>
<keyword evidence="3" id="KW-0342">GTP-binding</keyword>
<comment type="similarity">
    <text evidence="1">Belongs to the small GTPase superfamily. Rab family.</text>
</comment>
<name>A0A8C3Y2M5_CATUS</name>
<evidence type="ECO:0000256" key="1">
    <source>
        <dbReference type="ARBA" id="ARBA00006270"/>
    </source>
</evidence>
<dbReference type="GO" id="GO:0003924">
    <property type="term" value="F:GTPase activity"/>
    <property type="evidence" value="ECO:0007669"/>
    <property type="project" value="InterPro"/>
</dbReference>
<dbReference type="FunFam" id="3.40.50.300:FF:001447">
    <property type="entry name" value="Ras-related protein Rab-1B"/>
    <property type="match status" value="1"/>
</dbReference>
<dbReference type="PROSITE" id="PS51421">
    <property type="entry name" value="RAS"/>
    <property type="match status" value="1"/>
</dbReference>
<keyword evidence="6" id="KW-1185">Reference proteome</keyword>
<dbReference type="SMART" id="SM00175">
    <property type="entry name" value="RAB"/>
    <property type="match status" value="1"/>
</dbReference>
<reference evidence="5" key="2">
    <citation type="submission" date="2025-08" db="UniProtKB">
        <authorList>
            <consortium name="Ensembl"/>
        </authorList>
    </citation>
    <scope>IDENTIFICATION</scope>
</reference>
<protein>
    <submittedName>
        <fullName evidence="5">RAB17, member RAS oncogene family</fullName>
    </submittedName>
</protein>
<dbReference type="Ensembl" id="ENSCUST00005011537.1">
    <property type="protein sequence ID" value="ENSCUSP00005011072.1"/>
    <property type="gene ID" value="ENSCUSG00005007158.1"/>
</dbReference>
<dbReference type="Gene3D" id="3.40.50.300">
    <property type="entry name" value="P-loop containing nucleotide triphosphate hydrolases"/>
    <property type="match status" value="1"/>
</dbReference>
<evidence type="ECO:0000256" key="3">
    <source>
        <dbReference type="ARBA" id="ARBA00023134"/>
    </source>
</evidence>
<dbReference type="InterPro" id="IPR001806">
    <property type="entry name" value="Small_GTPase"/>
</dbReference>
<organism evidence="5 6">
    <name type="scientific">Catharus ustulatus</name>
    <name type="common">Russet-backed thrush</name>
    <name type="synonym">Hylocichla ustulatus</name>
    <dbReference type="NCBI Taxonomy" id="91951"/>
    <lineage>
        <taxon>Eukaryota</taxon>
        <taxon>Metazoa</taxon>
        <taxon>Chordata</taxon>
        <taxon>Craniata</taxon>
        <taxon>Vertebrata</taxon>
        <taxon>Euteleostomi</taxon>
        <taxon>Archelosauria</taxon>
        <taxon>Archosauria</taxon>
        <taxon>Dinosauria</taxon>
        <taxon>Saurischia</taxon>
        <taxon>Theropoda</taxon>
        <taxon>Coelurosauria</taxon>
        <taxon>Aves</taxon>
        <taxon>Neognathae</taxon>
        <taxon>Neoaves</taxon>
        <taxon>Telluraves</taxon>
        <taxon>Australaves</taxon>
        <taxon>Passeriformes</taxon>
        <taxon>Turdidae</taxon>
        <taxon>Catharus</taxon>
    </lineage>
</organism>
<accession>A0A8C3Y2M5</accession>
<dbReference type="GO" id="GO:0005525">
    <property type="term" value="F:GTP binding"/>
    <property type="evidence" value="ECO:0007669"/>
    <property type="project" value="UniProtKB-KW"/>
</dbReference>
<evidence type="ECO:0000313" key="5">
    <source>
        <dbReference type="Ensembl" id="ENSCUSP00005011072.1"/>
    </source>
</evidence>